<proteinExistence type="predicted"/>
<feature type="compositionally biased region" description="Polar residues" evidence="1">
    <location>
        <begin position="30"/>
        <end position="48"/>
    </location>
</feature>
<feature type="region of interest" description="Disordered" evidence="1">
    <location>
        <begin position="30"/>
        <end position="52"/>
    </location>
</feature>
<dbReference type="EMBL" id="CP036279">
    <property type="protein sequence ID" value="QDU62171.1"/>
    <property type="molecule type" value="Genomic_DNA"/>
</dbReference>
<dbReference type="RefSeq" id="WP_145258732.1">
    <property type="nucleotide sequence ID" value="NZ_CP036279.1"/>
</dbReference>
<keyword evidence="4" id="KW-1185">Reference proteome</keyword>
<protein>
    <recommendedName>
        <fullName evidence="2">Lambda phage tail tube protein N-terminal domain-containing protein</fullName>
    </recommendedName>
</protein>
<feature type="domain" description="Lambda phage tail tube protein N-terminal" evidence="2">
    <location>
        <begin position="25"/>
        <end position="132"/>
    </location>
</feature>
<sequence length="139" mass="14675">MADIGLEAEIGHGITITYDENTYNVLSVSGPDQQADSVETTHSTSANRWRTFKPGLKDGGEITCEVNLKLGEQPSVGDANKTLTVNFPAFEGESAGGSISTDAHVTGFSPEEPIDDRMTATITWKCSGEPTINAGTPEA</sequence>
<evidence type="ECO:0000259" key="2">
    <source>
        <dbReference type="Pfam" id="PF16461"/>
    </source>
</evidence>
<feature type="region of interest" description="Disordered" evidence="1">
    <location>
        <begin position="93"/>
        <end position="113"/>
    </location>
</feature>
<organism evidence="3 4">
    <name type="scientific">Kolteria novifilia</name>
    <dbReference type="NCBI Taxonomy" id="2527975"/>
    <lineage>
        <taxon>Bacteria</taxon>
        <taxon>Pseudomonadati</taxon>
        <taxon>Planctomycetota</taxon>
        <taxon>Planctomycetia</taxon>
        <taxon>Kolteriales</taxon>
        <taxon>Kolteriaceae</taxon>
        <taxon>Kolteria</taxon>
    </lineage>
</organism>
<dbReference type="OrthoDB" id="4206561at2"/>
<evidence type="ECO:0000313" key="3">
    <source>
        <dbReference type="EMBL" id="QDU62171.1"/>
    </source>
</evidence>
<dbReference type="Proteomes" id="UP000317093">
    <property type="component" value="Chromosome"/>
</dbReference>
<dbReference type="Pfam" id="PF16461">
    <property type="entry name" value="Phage_TTP_12"/>
    <property type="match status" value="1"/>
</dbReference>
<dbReference type="InterPro" id="IPR032494">
    <property type="entry name" value="Phage_TTP_N"/>
</dbReference>
<dbReference type="KEGG" id="knv:Pan216_30380"/>
<dbReference type="Gene3D" id="4.10.410.40">
    <property type="match status" value="1"/>
</dbReference>
<reference evidence="3 4" key="1">
    <citation type="submission" date="2019-02" db="EMBL/GenBank/DDBJ databases">
        <title>Deep-cultivation of Planctomycetes and their phenomic and genomic characterization uncovers novel biology.</title>
        <authorList>
            <person name="Wiegand S."/>
            <person name="Jogler M."/>
            <person name="Boedeker C."/>
            <person name="Pinto D."/>
            <person name="Vollmers J."/>
            <person name="Rivas-Marin E."/>
            <person name="Kohn T."/>
            <person name="Peeters S.H."/>
            <person name="Heuer A."/>
            <person name="Rast P."/>
            <person name="Oberbeckmann S."/>
            <person name="Bunk B."/>
            <person name="Jeske O."/>
            <person name="Meyerdierks A."/>
            <person name="Storesund J.E."/>
            <person name="Kallscheuer N."/>
            <person name="Luecker S."/>
            <person name="Lage O.M."/>
            <person name="Pohl T."/>
            <person name="Merkel B.J."/>
            <person name="Hornburger P."/>
            <person name="Mueller R.-W."/>
            <person name="Bruemmer F."/>
            <person name="Labrenz M."/>
            <person name="Spormann A.M."/>
            <person name="Op den Camp H."/>
            <person name="Overmann J."/>
            <person name="Amann R."/>
            <person name="Jetten M.S.M."/>
            <person name="Mascher T."/>
            <person name="Medema M.H."/>
            <person name="Devos D.P."/>
            <person name="Kaster A.-K."/>
            <person name="Ovreas L."/>
            <person name="Rohde M."/>
            <person name="Galperin M.Y."/>
            <person name="Jogler C."/>
        </authorList>
    </citation>
    <scope>NUCLEOTIDE SEQUENCE [LARGE SCALE GENOMIC DNA]</scope>
    <source>
        <strain evidence="3 4">Pan216</strain>
    </source>
</reference>
<dbReference type="AlphaFoldDB" id="A0A518B5C1"/>
<accession>A0A518B5C1</accession>
<name>A0A518B5C1_9BACT</name>
<evidence type="ECO:0000256" key="1">
    <source>
        <dbReference type="SAM" id="MobiDB-lite"/>
    </source>
</evidence>
<evidence type="ECO:0000313" key="4">
    <source>
        <dbReference type="Proteomes" id="UP000317093"/>
    </source>
</evidence>
<gene>
    <name evidence="3" type="ORF">Pan216_30380</name>
</gene>